<dbReference type="PANTHER" id="PTHR21266">
    <property type="entry name" value="IRON-SULFUR DOMAIN CONTAINING PROTEIN"/>
    <property type="match status" value="1"/>
</dbReference>
<evidence type="ECO:0000256" key="1">
    <source>
        <dbReference type="ARBA" id="ARBA00022714"/>
    </source>
</evidence>
<name>A0A7X1TK81_9BURK</name>
<dbReference type="EMBL" id="WHNP01000063">
    <property type="protein sequence ID" value="MPW22316.1"/>
    <property type="molecule type" value="Genomic_DNA"/>
</dbReference>
<dbReference type="InterPro" id="IPR050584">
    <property type="entry name" value="Cholesterol_7-desaturase"/>
</dbReference>
<keyword evidence="8" id="KW-1185">Reference proteome</keyword>
<dbReference type="PANTHER" id="PTHR21266:SF59">
    <property type="entry name" value="BLR4922 PROTEIN"/>
    <property type="match status" value="1"/>
</dbReference>
<dbReference type="Proteomes" id="UP000484381">
    <property type="component" value="Unassembled WGS sequence"/>
</dbReference>
<dbReference type="GO" id="GO:0005506">
    <property type="term" value="F:iron ion binding"/>
    <property type="evidence" value="ECO:0007669"/>
    <property type="project" value="InterPro"/>
</dbReference>
<dbReference type="SUPFAM" id="SSF50022">
    <property type="entry name" value="ISP domain"/>
    <property type="match status" value="1"/>
</dbReference>
<evidence type="ECO:0000256" key="5">
    <source>
        <dbReference type="ARBA" id="ARBA00023014"/>
    </source>
</evidence>
<dbReference type="RefSeq" id="WP_152766942.1">
    <property type="nucleotide sequence ID" value="NZ_WHNP01000063.1"/>
</dbReference>
<feature type="domain" description="Rieske" evidence="6">
    <location>
        <begin position="27"/>
        <end position="135"/>
    </location>
</feature>
<dbReference type="Gene3D" id="3.90.380.10">
    <property type="entry name" value="Naphthalene 1,2-dioxygenase Alpha Subunit, Chain A, domain 1"/>
    <property type="match status" value="1"/>
</dbReference>
<gene>
    <name evidence="7" type="ORF">GCT13_37190</name>
</gene>
<evidence type="ECO:0000313" key="8">
    <source>
        <dbReference type="Proteomes" id="UP000484381"/>
    </source>
</evidence>
<evidence type="ECO:0000256" key="3">
    <source>
        <dbReference type="ARBA" id="ARBA00023002"/>
    </source>
</evidence>
<dbReference type="InterPro" id="IPR045623">
    <property type="entry name" value="LigXa_C"/>
</dbReference>
<evidence type="ECO:0000256" key="2">
    <source>
        <dbReference type="ARBA" id="ARBA00022723"/>
    </source>
</evidence>
<proteinExistence type="predicted"/>
<keyword evidence="3" id="KW-0560">Oxidoreductase</keyword>
<sequence length="428" mass="49380">MLTEAQNRQLTEVGPGTPMGEVLRRHWHPIAGIDELEREAIKPVRLMGEDLVLYKDLSGRYGLIERRCAHRGADLAYGFVERDGLRCNYHGWHYGPDGRCVAQPYQDRVAPHGRMRDRIRLASYQVRPLGGLLWAYLGPLPAPELPDWEPFHWRNGFVQIVCAAVPCNWLQTQENSIDPLHFEWMHANWGRRLRGEQEYAPEHLKMAFDEFDHGFIYRRVTADTDESHPLWTTGRVCLWPNGFFLGDHFEWRVPVDDENTLNVTWSYIRVPRESEPYVQTSIPTWYAPVTDPRTGRWINSHVINQDIVAWCGQGRIADRTRENLGASDAGVVMIRRQYFKDIEAVSQGRDPKGVLREPAGPDGVMLPYGDWRDFYANSLPRVEYESHPKWSKLLHHFLFHPGQPEAVRRACEEATGVPMRDIDGAVAV</sequence>
<dbReference type="InterPro" id="IPR017941">
    <property type="entry name" value="Rieske_2Fe-2S"/>
</dbReference>
<dbReference type="PROSITE" id="PS51296">
    <property type="entry name" value="RIESKE"/>
    <property type="match status" value="1"/>
</dbReference>
<dbReference type="InterPro" id="IPR036922">
    <property type="entry name" value="Rieske_2Fe-2S_sf"/>
</dbReference>
<keyword evidence="4" id="KW-0408">Iron</keyword>
<organism evidence="7 8">
    <name type="scientific">Paraburkholderia franconis</name>
    <dbReference type="NCBI Taxonomy" id="2654983"/>
    <lineage>
        <taxon>Bacteria</taxon>
        <taxon>Pseudomonadati</taxon>
        <taxon>Pseudomonadota</taxon>
        <taxon>Betaproteobacteria</taxon>
        <taxon>Burkholderiales</taxon>
        <taxon>Burkholderiaceae</taxon>
        <taxon>Paraburkholderia</taxon>
    </lineage>
</organism>
<dbReference type="GO" id="GO:0016491">
    <property type="term" value="F:oxidoreductase activity"/>
    <property type="evidence" value="ECO:0007669"/>
    <property type="project" value="UniProtKB-KW"/>
</dbReference>
<reference evidence="7 8" key="1">
    <citation type="submission" date="2019-10" db="EMBL/GenBank/DDBJ databases">
        <title>Paraburkholderia sp. isolated from nodules of Mimosa pudica from Brazilian Atlantic Forest soils.</title>
        <authorList>
            <person name="Paulitsch F."/>
            <person name="Hungria M."/>
            <person name="Dall'Agnol R."/>
        </authorList>
    </citation>
    <scope>NUCLEOTIDE SEQUENCE [LARGE SCALE GENOMIC DNA]</scope>
    <source>
        <strain evidence="7 8">CNPSo 3157</strain>
    </source>
</reference>
<dbReference type="SUPFAM" id="SSF55961">
    <property type="entry name" value="Bet v1-like"/>
    <property type="match status" value="1"/>
</dbReference>
<dbReference type="Pfam" id="PF19301">
    <property type="entry name" value="LigXa_C"/>
    <property type="match status" value="1"/>
</dbReference>
<dbReference type="InterPro" id="IPR015881">
    <property type="entry name" value="ARHD_Rieske_2Fe_2S"/>
</dbReference>
<evidence type="ECO:0000256" key="4">
    <source>
        <dbReference type="ARBA" id="ARBA00023004"/>
    </source>
</evidence>
<comment type="caution">
    <text evidence="7">The sequence shown here is derived from an EMBL/GenBank/DDBJ whole genome shotgun (WGS) entry which is preliminary data.</text>
</comment>
<dbReference type="AlphaFoldDB" id="A0A7X1TK81"/>
<dbReference type="Pfam" id="PF00355">
    <property type="entry name" value="Rieske"/>
    <property type="match status" value="1"/>
</dbReference>
<evidence type="ECO:0000313" key="7">
    <source>
        <dbReference type="EMBL" id="MPW22316.1"/>
    </source>
</evidence>
<keyword evidence="2" id="KW-0479">Metal-binding</keyword>
<dbReference type="PROSITE" id="PS00570">
    <property type="entry name" value="RING_HYDROXYL_ALPHA"/>
    <property type="match status" value="1"/>
</dbReference>
<evidence type="ECO:0000259" key="6">
    <source>
        <dbReference type="PROSITE" id="PS51296"/>
    </source>
</evidence>
<protein>
    <submittedName>
        <fullName evidence="7">Rieske 2Fe-2S domain-containing protein</fullName>
    </submittedName>
</protein>
<accession>A0A7X1TK81</accession>
<keyword evidence="1" id="KW-0001">2Fe-2S</keyword>
<keyword evidence="5" id="KW-0411">Iron-sulfur</keyword>
<dbReference type="CDD" id="cd08878">
    <property type="entry name" value="RHO_alpha_C_DMO-like"/>
    <property type="match status" value="1"/>
</dbReference>
<dbReference type="GO" id="GO:0051537">
    <property type="term" value="F:2 iron, 2 sulfur cluster binding"/>
    <property type="evidence" value="ECO:0007669"/>
    <property type="project" value="UniProtKB-KW"/>
</dbReference>
<dbReference type="Gene3D" id="2.102.10.10">
    <property type="entry name" value="Rieske [2Fe-2S] iron-sulphur domain"/>
    <property type="match status" value="1"/>
</dbReference>